<evidence type="ECO:0000313" key="5">
    <source>
        <dbReference type="EMBL" id="KAK8786566.1"/>
    </source>
</evidence>
<dbReference type="InterPro" id="IPR015915">
    <property type="entry name" value="Kelch-typ_b-propeller"/>
</dbReference>
<feature type="domain" description="BACK" evidence="4">
    <location>
        <begin position="24"/>
        <end position="127"/>
    </location>
</feature>
<dbReference type="EMBL" id="JARKHS020002650">
    <property type="protein sequence ID" value="KAK8786566.1"/>
    <property type="molecule type" value="Genomic_DNA"/>
</dbReference>
<dbReference type="Proteomes" id="UP001321473">
    <property type="component" value="Unassembled WGS sequence"/>
</dbReference>
<dbReference type="Pfam" id="PF24681">
    <property type="entry name" value="Kelch_KLHDC2_KLHL20_DRC7"/>
    <property type="match status" value="1"/>
</dbReference>
<evidence type="ECO:0000256" key="1">
    <source>
        <dbReference type="ARBA" id="ARBA00022441"/>
    </source>
</evidence>
<dbReference type="InterPro" id="IPR006652">
    <property type="entry name" value="Kelch_1"/>
</dbReference>
<dbReference type="Gene3D" id="2.120.10.80">
    <property type="entry name" value="Kelch-type beta propeller"/>
    <property type="match status" value="1"/>
</dbReference>
<keyword evidence="3" id="KW-0472">Membrane</keyword>
<feature type="transmembrane region" description="Helical" evidence="3">
    <location>
        <begin position="389"/>
        <end position="408"/>
    </location>
</feature>
<feature type="transmembrane region" description="Helical" evidence="3">
    <location>
        <begin position="355"/>
        <end position="377"/>
    </location>
</feature>
<accession>A0AAQ4FHV8</accession>
<keyword evidence="1" id="KW-0880">Kelch repeat</keyword>
<comment type="caution">
    <text evidence="5">The sequence shown here is derived from an EMBL/GenBank/DDBJ whole genome shotgun (WGS) entry which is preliminary data.</text>
</comment>
<dbReference type="PANTHER" id="PTHR45632:SF3">
    <property type="entry name" value="KELCH-LIKE PROTEIN 32"/>
    <property type="match status" value="1"/>
</dbReference>
<evidence type="ECO:0000256" key="2">
    <source>
        <dbReference type="ARBA" id="ARBA00022737"/>
    </source>
</evidence>
<dbReference type="SMART" id="SM00612">
    <property type="entry name" value="Kelch"/>
    <property type="match status" value="3"/>
</dbReference>
<dbReference type="SUPFAM" id="SSF117281">
    <property type="entry name" value="Kelch motif"/>
    <property type="match status" value="1"/>
</dbReference>
<dbReference type="InterPro" id="IPR011705">
    <property type="entry name" value="BACK"/>
</dbReference>
<evidence type="ECO:0000313" key="6">
    <source>
        <dbReference type="Proteomes" id="UP001321473"/>
    </source>
</evidence>
<keyword evidence="6" id="KW-1185">Reference proteome</keyword>
<dbReference type="AlphaFoldDB" id="A0AAQ4FHV8"/>
<evidence type="ECO:0000259" key="4">
    <source>
        <dbReference type="SMART" id="SM00875"/>
    </source>
</evidence>
<evidence type="ECO:0000256" key="3">
    <source>
        <dbReference type="SAM" id="Phobius"/>
    </source>
</evidence>
<name>A0AAQ4FHV8_AMBAM</name>
<dbReference type="Gene3D" id="1.25.40.420">
    <property type="match status" value="1"/>
</dbReference>
<keyword evidence="3" id="KW-0812">Transmembrane</keyword>
<keyword evidence="2" id="KW-0677">Repeat</keyword>
<dbReference type="PANTHER" id="PTHR45632">
    <property type="entry name" value="LD33804P"/>
    <property type="match status" value="1"/>
</dbReference>
<proteinExistence type="predicted"/>
<dbReference type="Pfam" id="PF07707">
    <property type="entry name" value="BACK"/>
    <property type="match status" value="1"/>
</dbReference>
<reference evidence="5 6" key="1">
    <citation type="journal article" date="2023" name="Arcadia Sci">
        <title>De novo assembly of a long-read Amblyomma americanum tick genome.</title>
        <authorList>
            <person name="Chou S."/>
            <person name="Poskanzer K.E."/>
            <person name="Rollins M."/>
            <person name="Thuy-Boun P.S."/>
        </authorList>
    </citation>
    <scope>NUCLEOTIDE SEQUENCE [LARGE SCALE GENOMIC DNA]</scope>
    <source>
        <strain evidence="5">F_SG_1</strain>
        <tissue evidence="5">Salivary glands</tissue>
    </source>
</reference>
<sequence>MLLLDEPRDQCLSLLLRYMAPENCLGLATLTRRYSCPKFTDAVMAYVRQHFDHVWRCSENLRDIPEWLLYDLLCSPELNVSREEDALEVIARWYSATREEESSGLSDLLRCVRIGCCEPGAYHGLVQWRRRLFVVGGLKLQSYLRSVDSFDLDSCEWHRHSPMHVTRAYVAAAALGDHIYAIGGHTGVERTRTVERYEPLTNQWSMVASLSRRRSDGSACAYKGRLYVSGGFTGTDVLKTVEVYTPSLDCWTSVRSLPSPRCGHRMVEHCGRLYVIGGFDGLRRLEKERLCSRRVQIRPLTMLGFLRMTREWRNSLSLLAELKVAMLTLITHFAYVEITVDIAETTEDMRQMTEIMVFVFYMLSVVVKLLFSAAQFFKCQRVAKVQQKYGPLVPALLLGNAFAVFVWMCALYVAVLVAITVFKMILEAATDVLTLYTSYKIERRTRAAARSKALYHAVQQCLSDKDYTLVRVGPRKNFRV</sequence>
<protein>
    <recommendedName>
        <fullName evidence="4">BACK domain-containing protein</fullName>
    </recommendedName>
</protein>
<organism evidence="5 6">
    <name type="scientific">Amblyomma americanum</name>
    <name type="common">Lone star tick</name>
    <dbReference type="NCBI Taxonomy" id="6943"/>
    <lineage>
        <taxon>Eukaryota</taxon>
        <taxon>Metazoa</taxon>
        <taxon>Ecdysozoa</taxon>
        <taxon>Arthropoda</taxon>
        <taxon>Chelicerata</taxon>
        <taxon>Arachnida</taxon>
        <taxon>Acari</taxon>
        <taxon>Parasitiformes</taxon>
        <taxon>Ixodida</taxon>
        <taxon>Ixodoidea</taxon>
        <taxon>Ixodidae</taxon>
        <taxon>Amblyomminae</taxon>
        <taxon>Amblyomma</taxon>
    </lineage>
</organism>
<dbReference type="SMART" id="SM00875">
    <property type="entry name" value="BACK"/>
    <property type="match status" value="1"/>
</dbReference>
<keyword evidence="3" id="KW-1133">Transmembrane helix</keyword>
<gene>
    <name evidence="5" type="ORF">V5799_023662</name>
</gene>